<dbReference type="GeneID" id="106671892"/>
<dbReference type="KEGG" id="clec:106671892"/>
<dbReference type="EnsemblMetazoa" id="XM_014402854.2">
    <property type="protein sequence ID" value="XP_014258340.2"/>
    <property type="gene ID" value="LOC106671892"/>
</dbReference>
<keyword evidence="8" id="KW-1185">Reference proteome</keyword>
<dbReference type="SMART" id="SM00692">
    <property type="entry name" value="DM3"/>
    <property type="match status" value="1"/>
</dbReference>
<evidence type="ECO:0000256" key="1">
    <source>
        <dbReference type="ARBA" id="ARBA00022723"/>
    </source>
</evidence>
<keyword evidence="3" id="KW-0862">Zinc</keyword>
<evidence type="ECO:0000259" key="6">
    <source>
        <dbReference type="PROSITE" id="PS50950"/>
    </source>
</evidence>
<dbReference type="Pfam" id="PF05485">
    <property type="entry name" value="THAP"/>
    <property type="match status" value="1"/>
</dbReference>
<evidence type="ECO:0000256" key="2">
    <source>
        <dbReference type="ARBA" id="ARBA00022771"/>
    </source>
</evidence>
<dbReference type="Gene3D" id="6.20.210.20">
    <property type="entry name" value="THAP domain"/>
    <property type="match status" value="1"/>
</dbReference>
<dbReference type="InterPro" id="IPR038441">
    <property type="entry name" value="THAP_Znf_sf"/>
</dbReference>
<name>A0A8I6SCX5_CIMLE</name>
<dbReference type="Proteomes" id="UP000494040">
    <property type="component" value="Unassembled WGS sequence"/>
</dbReference>
<dbReference type="OrthoDB" id="6504129at2759"/>
<keyword evidence="4 5" id="KW-0238">DNA-binding</keyword>
<evidence type="ECO:0000313" key="7">
    <source>
        <dbReference type="EnsemblMetazoa" id="XP_014258340.2"/>
    </source>
</evidence>
<dbReference type="SMART" id="SM00980">
    <property type="entry name" value="THAP"/>
    <property type="match status" value="1"/>
</dbReference>
<sequence>MTKCSVLGCANDWKKTSGISFHKFPKKKELRKIWLRRLRLPKNFFPSQSSVICSDHFEEKDIESTMTRICLVPDAVPIDCKDDRESENSLNSTSSEGEDIIKELAHSKEKGAKINEANPTCIFVGNQKDQPAEQNSTKNSSYLLVTVPCGKSLKDETPLKRKLRLEIIYNREIVQIKSRIIKNLYKQNTKLRERIAKIKCILKEIEKKQFNDGGICFAE</sequence>
<reference evidence="7" key="1">
    <citation type="submission" date="2022-01" db="UniProtKB">
        <authorList>
            <consortium name="EnsemblMetazoa"/>
        </authorList>
    </citation>
    <scope>IDENTIFICATION</scope>
</reference>
<dbReference type="RefSeq" id="XP_014258340.2">
    <property type="nucleotide sequence ID" value="XM_014402854.2"/>
</dbReference>
<dbReference type="SUPFAM" id="SSF57716">
    <property type="entry name" value="Glucocorticoid receptor-like (DNA-binding domain)"/>
    <property type="match status" value="1"/>
</dbReference>
<protein>
    <recommendedName>
        <fullName evidence="6">THAP-type domain-containing protein</fullName>
    </recommendedName>
</protein>
<evidence type="ECO:0000256" key="3">
    <source>
        <dbReference type="ARBA" id="ARBA00022833"/>
    </source>
</evidence>
<dbReference type="GO" id="GO:0043565">
    <property type="term" value="F:sequence-specific DNA binding"/>
    <property type="evidence" value="ECO:0007669"/>
    <property type="project" value="InterPro"/>
</dbReference>
<evidence type="ECO:0000313" key="8">
    <source>
        <dbReference type="Proteomes" id="UP000494040"/>
    </source>
</evidence>
<evidence type="ECO:0000256" key="5">
    <source>
        <dbReference type="PROSITE-ProRule" id="PRU00309"/>
    </source>
</evidence>
<dbReference type="PROSITE" id="PS50950">
    <property type="entry name" value="ZF_THAP"/>
    <property type="match status" value="1"/>
</dbReference>
<proteinExistence type="predicted"/>
<dbReference type="AlphaFoldDB" id="A0A8I6SCX5"/>
<keyword evidence="1" id="KW-0479">Metal-binding</keyword>
<dbReference type="InterPro" id="IPR006612">
    <property type="entry name" value="THAP_Znf"/>
</dbReference>
<dbReference type="PANTHER" id="PTHR46600">
    <property type="entry name" value="THAP DOMAIN-CONTAINING"/>
    <property type="match status" value="1"/>
</dbReference>
<keyword evidence="2 5" id="KW-0863">Zinc-finger</keyword>
<dbReference type="PANTHER" id="PTHR46600:SF11">
    <property type="entry name" value="THAP DOMAIN-CONTAINING PROTEIN 10"/>
    <property type="match status" value="1"/>
</dbReference>
<dbReference type="GO" id="GO:0008270">
    <property type="term" value="F:zinc ion binding"/>
    <property type="evidence" value="ECO:0007669"/>
    <property type="project" value="UniProtKB-KW"/>
</dbReference>
<feature type="domain" description="THAP-type" evidence="6">
    <location>
        <begin position="1"/>
        <end position="80"/>
    </location>
</feature>
<accession>A0A8I6SCX5</accession>
<dbReference type="InterPro" id="IPR026516">
    <property type="entry name" value="THAP1/10"/>
</dbReference>
<organism evidence="7 8">
    <name type="scientific">Cimex lectularius</name>
    <name type="common">Bed bug</name>
    <name type="synonym">Acanthia lectularia</name>
    <dbReference type="NCBI Taxonomy" id="79782"/>
    <lineage>
        <taxon>Eukaryota</taxon>
        <taxon>Metazoa</taxon>
        <taxon>Ecdysozoa</taxon>
        <taxon>Arthropoda</taxon>
        <taxon>Hexapoda</taxon>
        <taxon>Insecta</taxon>
        <taxon>Pterygota</taxon>
        <taxon>Neoptera</taxon>
        <taxon>Paraneoptera</taxon>
        <taxon>Hemiptera</taxon>
        <taxon>Heteroptera</taxon>
        <taxon>Panheteroptera</taxon>
        <taxon>Cimicomorpha</taxon>
        <taxon>Cimicidae</taxon>
        <taxon>Cimex</taxon>
    </lineage>
</organism>
<evidence type="ECO:0000256" key="4">
    <source>
        <dbReference type="ARBA" id="ARBA00023125"/>
    </source>
</evidence>